<keyword evidence="12 16" id="KW-0479">Metal-binding</keyword>
<evidence type="ECO:0000256" key="15">
    <source>
        <dbReference type="ARBA" id="ARBA00033235"/>
    </source>
</evidence>
<dbReference type="Proteomes" id="UP000782610">
    <property type="component" value="Unassembled WGS sequence"/>
</dbReference>
<evidence type="ECO:0000256" key="3">
    <source>
        <dbReference type="ARBA" id="ARBA00004496"/>
    </source>
</evidence>
<dbReference type="GO" id="GO:0009401">
    <property type="term" value="P:phosphoenolpyruvate-dependent sugar phosphotransferase system"/>
    <property type="evidence" value="ECO:0007669"/>
    <property type="project" value="UniProtKB-KW"/>
</dbReference>
<comment type="cofactor">
    <cofactor evidence="2 16 19">
        <name>Mg(2+)</name>
        <dbReference type="ChEBI" id="CHEBI:18420"/>
    </cofactor>
</comment>
<keyword evidence="14 16" id="KW-0460">Magnesium</keyword>
<dbReference type="Gene3D" id="3.50.30.10">
    <property type="entry name" value="Phosphohistidine domain"/>
    <property type="match status" value="1"/>
</dbReference>
<keyword evidence="11 16" id="KW-0598">Phosphotransferase system</keyword>
<feature type="domain" description="PEP-utilising enzyme mobile" evidence="20">
    <location>
        <begin position="145"/>
        <end position="215"/>
    </location>
</feature>
<comment type="caution">
    <text evidence="23">The sequence shown here is derived from an EMBL/GenBank/DDBJ whole genome shotgun (WGS) entry which is preliminary data.</text>
</comment>
<accession>A0A933NYW6</accession>
<feature type="binding site" evidence="18">
    <location>
        <position position="445"/>
    </location>
    <ligand>
        <name>phosphoenolpyruvate</name>
        <dbReference type="ChEBI" id="CHEBI:58702"/>
    </ligand>
</feature>
<keyword evidence="13 16" id="KW-0418">Kinase</keyword>
<evidence type="ECO:0000259" key="21">
    <source>
        <dbReference type="Pfam" id="PF02896"/>
    </source>
</evidence>
<dbReference type="InterPro" id="IPR015813">
    <property type="entry name" value="Pyrv/PenolPyrv_kinase-like_dom"/>
</dbReference>
<evidence type="ECO:0000256" key="9">
    <source>
        <dbReference type="ARBA" id="ARBA00022597"/>
    </source>
</evidence>
<dbReference type="AlphaFoldDB" id="A0A933NYW6"/>
<dbReference type="Pfam" id="PF00391">
    <property type="entry name" value="PEP-utilizers"/>
    <property type="match status" value="1"/>
</dbReference>
<dbReference type="GO" id="GO:0016301">
    <property type="term" value="F:kinase activity"/>
    <property type="evidence" value="ECO:0007669"/>
    <property type="project" value="UniProtKB-KW"/>
</dbReference>
<organism evidence="23 24">
    <name type="scientific">Devosia nanyangense</name>
    <dbReference type="NCBI Taxonomy" id="1228055"/>
    <lineage>
        <taxon>Bacteria</taxon>
        <taxon>Pseudomonadati</taxon>
        <taxon>Pseudomonadota</taxon>
        <taxon>Alphaproteobacteria</taxon>
        <taxon>Hyphomicrobiales</taxon>
        <taxon>Devosiaceae</taxon>
        <taxon>Devosia</taxon>
    </lineage>
</organism>
<feature type="binding site" evidence="19">
    <location>
        <position position="412"/>
    </location>
    <ligand>
        <name>Mg(2+)</name>
        <dbReference type="ChEBI" id="CHEBI:18420"/>
    </ligand>
</feature>
<dbReference type="InterPro" id="IPR036618">
    <property type="entry name" value="PtsI_HPr-bd_sf"/>
</dbReference>
<feature type="binding site" evidence="18">
    <location>
        <position position="320"/>
    </location>
    <ligand>
        <name>phosphoenolpyruvate</name>
        <dbReference type="ChEBI" id="CHEBI:58702"/>
    </ligand>
</feature>
<dbReference type="Gene3D" id="1.10.274.10">
    <property type="entry name" value="PtsI, HPr-binding domain"/>
    <property type="match status" value="1"/>
</dbReference>
<gene>
    <name evidence="23" type="primary">ptsP</name>
    <name evidence="23" type="ORF">HY834_09175</name>
</gene>
<name>A0A933NYW6_9HYPH</name>
<evidence type="ECO:0000256" key="4">
    <source>
        <dbReference type="ARBA" id="ARBA00007837"/>
    </source>
</evidence>
<evidence type="ECO:0000313" key="24">
    <source>
        <dbReference type="Proteomes" id="UP000782610"/>
    </source>
</evidence>
<evidence type="ECO:0000256" key="14">
    <source>
        <dbReference type="ARBA" id="ARBA00022842"/>
    </source>
</evidence>
<dbReference type="InterPro" id="IPR050499">
    <property type="entry name" value="PEP-utilizing_PTS_enzyme"/>
</dbReference>
<evidence type="ECO:0000256" key="13">
    <source>
        <dbReference type="ARBA" id="ARBA00022777"/>
    </source>
</evidence>
<dbReference type="SUPFAM" id="SSF52009">
    <property type="entry name" value="Phosphohistidine domain"/>
    <property type="match status" value="1"/>
</dbReference>
<dbReference type="PANTHER" id="PTHR46244:SF6">
    <property type="entry name" value="PHOSPHOENOLPYRUVATE-PROTEIN PHOSPHOTRANSFERASE"/>
    <property type="match status" value="1"/>
</dbReference>
<evidence type="ECO:0000256" key="5">
    <source>
        <dbReference type="ARBA" id="ARBA00012232"/>
    </source>
</evidence>
<dbReference type="PRINTS" id="PR01736">
    <property type="entry name" value="PHPHTRNFRASE"/>
</dbReference>
<keyword evidence="8 16" id="KW-0963">Cytoplasm</keyword>
<feature type="active site" description="Tele-phosphohistidine intermediate" evidence="17">
    <location>
        <position position="181"/>
    </location>
</feature>
<dbReference type="InterPro" id="IPR040442">
    <property type="entry name" value="Pyrv_kinase-like_dom_sf"/>
</dbReference>
<feature type="domain" description="Phosphotransferase system enzyme I N-terminal" evidence="22">
    <location>
        <begin position="7"/>
        <end position="121"/>
    </location>
</feature>
<keyword evidence="10 16" id="KW-0808">Transferase</keyword>
<dbReference type="GO" id="GO:0005737">
    <property type="term" value="C:cytoplasm"/>
    <property type="evidence" value="ECO:0007669"/>
    <property type="project" value="UniProtKB-SubCell"/>
</dbReference>
<evidence type="ECO:0000259" key="20">
    <source>
        <dbReference type="Pfam" id="PF00391"/>
    </source>
</evidence>
<evidence type="ECO:0000256" key="11">
    <source>
        <dbReference type="ARBA" id="ARBA00022683"/>
    </source>
</evidence>
<dbReference type="GO" id="GO:0046872">
    <property type="term" value="F:metal ion binding"/>
    <property type="evidence" value="ECO:0007669"/>
    <property type="project" value="UniProtKB-KW"/>
</dbReference>
<keyword evidence="7 16" id="KW-0813">Transport</keyword>
<evidence type="ECO:0000256" key="12">
    <source>
        <dbReference type="ARBA" id="ARBA00022723"/>
    </source>
</evidence>
<evidence type="ECO:0000256" key="8">
    <source>
        <dbReference type="ARBA" id="ARBA00022490"/>
    </source>
</evidence>
<evidence type="ECO:0000256" key="16">
    <source>
        <dbReference type="PIRNR" id="PIRNR000732"/>
    </source>
</evidence>
<feature type="binding site" evidence="19">
    <location>
        <position position="435"/>
    </location>
    <ligand>
        <name>Mg(2+)</name>
        <dbReference type="ChEBI" id="CHEBI:18420"/>
    </ligand>
</feature>
<dbReference type="InterPro" id="IPR036637">
    <property type="entry name" value="Phosphohistidine_dom_sf"/>
</dbReference>
<evidence type="ECO:0000256" key="17">
    <source>
        <dbReference type="PIRSR" id="PIRSR000732-1"/>
    </source>
</evidence>
<evidence type="ECO:0000256" key="1">
    <source>
        <dbReference type="ARBA" id="ARBA00000683"/>
    </source>
</evidence>
<comment type="subcellular location">
    <subcellularLocation>
        <location evidence="3 16">Cytoplasm</location>
    </subcellularLocation>
</comment>
<evidence type="ECO:0000256" key="10">
    <source>
        <dbReference type="ARBA" id="ARBA00022679"/>
    </source>
</evidence>
<evidence type="ECO:0000256" key="7">
    <source>
        <dbReference type="ARBA" id="ARBA00022448"/>
    </source>
</evidence>
<dbReference type="InterPro" id="IPR008279">
    <property type="entry name" value="PEP-util_enz_mobile_dom"/>
</dbReference>
<keyword evidence="9 16" id="KW-0762">Sugar transport</keyword>
<evidence type="ECO:0000256" key="19">
    <source>
        <dbReference type="PIRSR" id="PIRSR000732-3"/>
    </source>
</evidence>
<dbReference type="EC" id="2.7.3.9" evidence="5 16"/>
<feature type="binding site" evidence="18">
    <location>
        <begin position="434"/>
        <end position="435"/>
    </location>
    <ligand>
        <name>phosphoenolpyruvate</name>
        <dbReference type="ChEBI" id="CHEBI:58702"/>
    </ligand>
</feature>
<evidence type="ECO:0000256" key="2">
    <source>
        <dbReference type="ARBA" id="ARBA00001946"/>
    </source>
</evidence>
<dbReference type="SUPFAM" id="SSF51621">
    <property type="entry name" value="Phosphoenolpyruvate/pyruvate domain"/>
    <property type="match status" value="1"/>
</dbReference>
<comment type="catalytic activity">
    <reaction evidence="1 16">
        <text>L-histidyl-[protein] + phosphoenolpyruvate = N(pros)-phospho-L-histidyl-[protein] + pyruvate</text>
        <dbReference type="Rhea" id="RHEA:23880"/>
        <dbReference type="Rhea" id="RHEA-COMP:9745"/>
        <dbReference type="Rhea" id="RHEA-COMP:9746"/>
        <dbReference type="ChEBI" id="CHEBI:15361"/>
        <dbReference type="ChEBI" id="CHEBI:29979"/>
        <dbReference type="ChEBI" id="CHEBI:58702"/>
        <dbReference type="ChEBI" id="CHEBI:64837"/>
        <dbReference type="EC" id="2.7.3.9"/>
    </reaction>
</comment>
<feature type="active site" description="Proton donor" evidence="17">
    <location>
        <position position="482"/>
    </location>
</feature>
<proteinExistence type="inferred from homology"/>
<dbReference type="PANTHER" id="PTHR46244">
    <property type="entry name" value="PHOSPHOENOLPYRUVATE-PROTEIN PHOSPHOTRANSFERASE"/>
    <property type="match status" value="1"/>
</dbReference>
<dbReference type="Pfam" id="PF05524">
    <property type="entry name" value="PEP-utilisers_N"/>
    <property type="match status" value="1"/>
</dbReference>
<comment type="function">
    <text evidence="16">General (non sugar-specific) component of the phosphoenolpyruvate-dependent sugar phosphotransferase system (sugar PTS). This major carbohydrate active-transport system catalyzes the phosphorylation of incoming sugar substrates concomitantly with their translocation across the cell membrane. Enzyme I transfers the phosphoryl group from phosphoenolpyruvate (PEP) to the phosphoryl carrier protein (HPr).</text>
</comment>
<dbReference type="Pfam" id="PF02896">
    <property type="entry name" value="PEP-utilizers_C"/>
    <property type="match status" value="1"/>
</dbReference>
<dbReference type="InterPro" id="IPR008731">
    <property type="entry name" value="PTS_EIN"/>
</dbReference>
<reference evidence="23" key="1">
    <citation type="submission" date="2020-07" db="EMBL/GenBank/DDBJ databases">
        <title>Huge and variable diversity of episymbiotic CPR bacteria and DPANN archaea in groundwater ecosystems.</title>
        <authorList>
            <person name="He C.Y."/>
            <person name="Keren R."/>
            <person name="Whittaker M."/>
            <person name="Farag I.F."/>
            <person name="Doudna J."/>
            <person name="Cate J.H.D."/>
            <person name="Banfield J.F."/>
        </authorList>
    </citation>
    <scope>NUCLEOTIDE SEQUENCE</scope>
    <source>
        <strain evidence="23">NC_groundwater_1586_Pr3_B-0.1um_66_15</strain>
    </source>
</reference>
<dbReference type="InterPro" id="IPR024692">
    <property type="entry name" value="PTS_EI"/>
</dbReference>
<comment type="similarity">
    <text evidence="4 16">Belongs to the PEP-utilizing enzyme family.</text>
</comment>
<evidence type="ECO:0000259" key="22">
    <source>
        <dbReference type="Pfam" id="PF05524"/>
    </source>
</evidence>
<dbReference type="InterPro" id="IPR006318">
    <property type="entry name" value="PTS_EI-like"/>
</dbReference>
<dbReference type="NCBIfam" id="TIGR01417">
    <property type="entry name" value="PTS_I_fam"/>
    <property type="match status" value="1"/>
</dbReference>
<evidence type="ECO:0000256" key="18">
    <source>
        <dbReference type="PIRSR" id="PIRSR000732-2"/>
    </source>
</evidence>
<protein>
    <recommendedName>
        <fullName evidence="6 16">Phosphoenolpyruvate-protein phosphotransferase</fullName>
        <ecNumber evidence="5 16">2.7.3.9</ecNumber>
    </recommendedName>
    <alternativeName>
        <fullName evidence="15 16">Phosphotransferase system, enzyme I</fullName>
    </alternativeName>
</protein>
<feature type="domain" description="PEP-utilising enzyme C-terminal" evidence="21">
    <location>
        <begin position="247"/>
        <end position="520"/>
    </location>
</feature>
<feature type="binding site" evidence="18">
    <location>
        <position position="286"/>
    </location>
    <ligand>
        <name>phosphoenolpyruvate</name>
        <dbReference type="ChEBI" id="CHEBI:58702"/>
    </ligand>
</feature>
<sequence>MPTLRATGTVASIGYASGPLFIVGRETTAYRPSGDHITESERLFDAMDAAAQQVETLASSSDGDAAEILEFQAAMLRDASLSESAIESIVGGIDAATSWSDAMRGQIADYEGADNAYFRARSADLQDIHDRVLRLLTGEQERQWPPGAVLHARDLTPTEFLSMDWTQGGAILLHEGSAASHVAMLARTRGVPMLVGVGVLDAANNDLILVDAERGRVIVLPDTEARHEFLKASTAHRHLMNLARSRLHMPAVTADGARIEVLVNIADPSETEGIDIATCDGVGLMRTEFLFGRGLPGEEAQLAAYRRVLAWAGGKPVTIRTVDAGGDKPVPGFTVEESNPFLGLRGIRLSLSRPDVFRVQARALLRAAPSGNLKVMFPMVGIAAEYAAARAIFAEEATALGLPVPPLGIMVEVPAVAIHPAPFRDVAFFSIGSNDLTQYVMAAGRDNGAVAALNDARHPAVLRLIREVVAFAEANGITVSLCGDAGGDPGVIPQLIGAGLRTLSVAPAQLALAKAAISSATTSDPGHGQI</sequence>
<dbReference type="InterPro" id="IPR000121">
    <property type="entry name" value="PEP_util_C"/>
</dbReference>
<dbReference type="EMBL" id="JACRAF010000025">
    <property type="protein sequence ID" value="MBI4921907.1"/>
    <property type="molecule type" value="Genomic_DNA"/>
</dbReference>
<dbReference type="Gene3D" id="3.20.20.60">
    <property type="entry name" value="Phosphoenolpyruvate-binding domains"/>
    <property type="match status" value="1"/>
</dbReference>
<evidence type="ECO:0000313" key="23">
    <source>
        <dbReference type="EMBL" id="MBI4921907.1"/>
    </source>
</evidence>
<dbReference type="SUPFAM" id="SSF47831">
    <property type="entry name" value="Enzyme I of the PEP:sugar phosphotransferase system HPr-binding (sub)domain"/>
    <property type="match status" value="1"/>
</dbReference>
<dbReference type="GO" id="GO:0008965">
    <property type="term" value="F:phosphoenolpyruvate-protein phosphotransferase activity"/>
    <property type="evidence" value="ECO:0007669"/>
    <property type="project" value="UniProtKB-EC"/>
</dbReference>
<dbReference type="PIRSF" id="PIRSF000732">
    <property type="entry name" value="PTS_enzyme_I"/>
    <property type="match status" value="1"/>
</dbReference>
<evidence type="ECO:0000256" key="6">
    <source>
        <dbReference type="ARBA" id="ARBA00016544"/>
    </source>
</evidence>